<dbReference type="GO" id="GO:0016020">
    <property type="term" value="C:membrane"/>
    <property type="evidence" value="ECO:0007669"/>
    <property type="project" value="UniProtKB-SubCell"/>
</dbReference>
<dbReference type="InterPro" id="IPR016164">
    <property type="entry name" value="FAD-linked_Oxase-like_C"/>
</dbReference>
<name>A0A3A8IG70_9BACT</name>
<keyword evidence="3" id="KW-0285">Flavoprotein</keyword>
<dbReference type="PANTHER" id="PTHR10801">
    <property type="entry name" value="24-DEHYDROCHOLESTEROL REDUCTASE"/>
    <property type="match status" value="1"/>
</dbReference>
<keyword evidence="8" id="KW-0472">Membrane</keyword>
<dbReference type="InterPro" id="IPR016166">
    <property type="entry name" value="FAD-bd_PCMH"/>
</dbReference>
<protein>
    <recommendedName>
        <fullName evidence="2">Delta(24)-sterol reductase</fullName>
        <ecNumber evidence="2">1.3.1.72</ecNumber>
    </recommendedName>
</protein>
<keyword evidence="5" id="KW-0274">FAD</keyword>
<comment type="caution">
    <text evidence="11">The sequence shown here is derived from an EMBL/GenBank/DDBJ whole genome shotgun (WGS) entry which is preliminary data.</text>
</comment>
<comment type="subcellular location">
    <subcellularLocation>
        <location evidence="1">Membrane</location>
        <topology evidence="1">Single-pass membrane protein</topology>
    </subcellularLocation>
</comment>
<dbReference type="GO" id="GO:0071949">
    <property type="term" value="F:FAD binding"/>
    <property type="evidence" value="ECO:0007669"/>
    <property type="project" value="InterPro"/>
</dbReference>
<evidence type="ECO:0000256" key="9">
    <source>
        <dbReference type="SAM" id="MobiDB-lite"/>
    </source>
</evidence>
<feature type="region of interest" description="Disordered" evidence="9">
    <location>
        <begin position="1"/>
        <end position="62"/>
    </location>
</feature>
<keyword evidence="7" id="KW-0560">Oxidoreductase</keyword>
<evidence type="ECO:0000259" key="10">
    <source>
        <dbReference type="PROSITE" id="PS51387"/>
    </source>
</evidence>
<feature type="compositionally biased region" description="Basic residues" evidence="9">
    <location>
        <begin position="33"/>
        <end position="49"/>
    </location>
</feature>
<dbReference type="Gene3D" id="3.40.462.10">
    <property type="entry name" value="FAD-linked oxidases, C-terminal domain"/>
    <property type="match status" value="1"/>
</dbReference>
<evidence type="ECO:0000256" key="8">
    <source>
        <dbReference type="ARBA" id="ARBA00023136"/>
    </source>
</evidence>
<dbReference type="InterPro" id="IPR006094">
    <property type="entry name" value="Oxid_FAD_bind_N"/>
</dbReference>
<dbReference type="GO" id="GO:0050614">
    <property type="term" value="F:Delta24-sterol reductase activity"/>
    <property type="evidence" value="ECO:0007669"/>
    <property type="project" value="UniProtKB-EC"/>
</dbReference>
<gene>
    <name evidence="11" type="ORF">HMI49_04665</name>
</gene>
<keyword evidence="12" id="KW-1185">Reference proteome</keyword>
<organism evidence="11 12">
    <name type="scientific">Corallococcus exercitus</name>
    <dbReference type="NCBI Taxonomy" id="2316736"/>
    <lineage>
        <taxon>Bacteria</taxon>
        <taxon>Pseudomonadati</taxon>
        <taxon>Myxococcota</taxon>
        <taxon>Myxococcia</taxon>
        <taxon>Myxococcales</taxon>
        <taxon>Cystobacterineae</taxon>
        <taxon>Myxococcaceae</taxon>
        <taxon>Corallococcus</taxon>
    </lineage>
</organism>
<dbReference type="InterPro" id="IPR036318">
    <property type="entry name" value="FAD-bd_PCMH-like_sf"/>
</dbReference>
<evidence type="ECO:0000256" key="3">
    <source>
        <dbReference type="ARBA" id="ARBA00022630"/>
    </source>
</evidence>
<evidence type="ECO:0000256" key="4">
    <source>
        <dbReference type="ARBA" id="ARBA00022692"/>
    </source>
</evidence>
<keyword evidence="6" id="KW-1133">Transmembrane helix</keyword>
<reference evidence="11 12" key="1">
    <citation type="submission" date="2020-05" db="EMBL/GenBank/DDBJ databases">
        <authorList>
            <person name="Whitworth D."/>
        </authorList>
    </citation>
    <scope>NUCLEOTIDE SEQUENCE [LARGE SCALE GENOMIC DNA]</scope>
    <source>
        <strain evidence="11 12">AB043B</strain>
    </source>
</reference>
<accession>A0A3A8IG70</accession>
<dbReference type="EMBL" id="JABFJV010000014">
    <property type="protein sequence ID" value="NOK32487.1"/>
    <property type="molecule type" value="Genomic_DNA"/>
</dbReference>
<evidence type="ECO:0000256" key="5">
    <source>
        <dbReference type="ARBA" id="ARBA00022827"/>
    </source>
</evidence>
<evidence type="ECO:0000256" key="6">
    <source>
        <dbReference type="ARBA" id="ARBA00022989"/>
    </source>
</evidence>
<dbReference type="PROSITE" id="PS51387">
    <property type="entry name" value="FAD_PCMH"/>
    <property type="match status" value="1"/>
</dbReference>
<evidence type="ECO:0000313" key="12">
    <source>
        <dbReference type="Proteomes" id="UP000563426"/>
    </source>
</evidence>
<dbReference type="EC" id="1.3.1.72" evidence="2"/>
<dbReference type="InterPro" id="IPR040165">
    <property type="entry name" value="Diminuto-like"/>
</dbReference>
<feature type="domain" description="FAD-binding PCMH-type" evidence="10">
    <location>
        <begin position="7"/>
        <end position="187"/>
    </location>
</feature>
<dbReference type="AlphaFoldDB" id="A0A3A8IG70"/>
<evidence type="ECO:0000256" key="2">
    <source>
        <dbReference type="ARBA" id="ARBA00012405"/>
    </source>
</evidence>
<sequence>MLTESVTGGPRVEVSSQAQSLHEAKVEAIARQLRQRKGKGPASFKKKSPPHSVPKRFDSRRRDEKVDLSDLDQILDIDTVGMTCTAEPAVTFDEVVRATLPHGLIPYIVPEHKTITLGGAIAGCSIESMSFRQGGFHDTCLEYEVITAKGEVLRCSPREEPLLFEMMHGSFGTLGILSKLRFKLVRCAPYVRVTNETHDSLESFQQGIWHHFQDPGADYLDGQIFSPTKHVLCVGHFVDRAPYVHRYDWLTAYCESIPRRSEDYLPTYDYLFRYNRGVTHVKPKNLVARALFGKLIHSDSVLRTANRFTRLLPKKDPPVIVDVFVPFSRAAEFMDWYHREMKHYPVWCVPFRRTRDYEWLTPQWWSGMKDPLFLDLAVYGMPQPPGRNVYKELEDELQRVNGTKTLISYNYYDEETFWSLWNKDTYQAVKQRTDPDNLFRDLYTKMCKAALGLDSPQAH</sequence>
<dbReference type="GO" id="GO:0005737">
    <property type="term" value="C:cytoplasm"/>
    <property type="evidence" value="ECO:0007669"/>
    <property type="project" value="TreeGrafter"/>
</dbReference>
<dbReference type="Gene3D" id="3.30.465.10">
    <property type="match status" value="1"/>
</dbReference>
<evidence type="ECO:0000313" key="11">
    <source>
        <dbReference type="EMBL" id="NOK32487.1"/>
    </source>
</evidence>
<keyword evidence="4" id="KW-0812">Transmembrane</keyword>
<dbReference type="Pfam" id="PF01565">
    <property type="entry name" value="FAD_binding_4"/>
    <property type="match status" value="1"/>
</dbReference>
<dbReference type="InterPro" id="IPR016170">
    <property type="entry name" value="Cytok_DH_C_sf"/>
</dbReference>
<dbReference type="OrthoDB" id="9800184at2"/>
<dbReference type="SUPFAM" id="SSF56176">
    <property type="entry name" value="FAD-binding/transporter-associated domain-like"/>
    <property type="match status" value="1"/>
</dbReference>
<dbReference type="GO" id="GO:0008202">
    <property type="term" value="P:steroid metabolic process"/>
    <property type="evidence" value="ECO:0007669"/>
    <property type="project" value="TreeGrafter"/>
</dbReference>
<dbReference type="Proteomes" id="UP000563426">
    <property type="component" value="Unassembled WGS sequence"/>
</dbReference>
<dbReference type="InterPro" id="IPR016169">
    <property type="entry name" value="FAD-bd_PCMH_sub2"/>
</dbReference>
<proteinExistence type="predicted"/>
<evidence type="ECO:0000256" key="1">
    <source>
        <dbReference type="ARBA" id="ARBA00004167"/>
    </source>
</evidence>
<dbReference type="PANTHER" id="PTHR10801:SF0">
    <property type="entry name" value="DELTA(24)-STEROL REDUCTASE"/>
    <property type="match status" value="1"/>
</dbReference>
<dbReference type="RefSeq" id="WP_120524163.1">
    <property type="nucleotide sequence ID" value="NZ_JABFJV010000014.1"/>
</dbReference>
<evidence type="ECO:0000256" key="7">
    <source>
        <dbReference type="ARBA" id="ARBA00023002"/>
    </source>
</evidence>
<dbReference type="SUPFAM" id="SSF55103">
    <property type="entry name" value="FAD-linked oxidases, C-terminal domain"/>
    <property type="match status" value="1"/>
</dbReference>